<dbReference type="GO" id="GO:0004609">
    <property type="term" value="F:phosphatidylserine decarboxylase activity"/>
    <property type="evidence" value="ECO:0007669"/>
    <property type="project" value="UniProtKB-EC"/>
</dbReference>
<evidence type="ECO:0000313" key="13">
    <source>
        <dbReference type="EMBL" id="ETO26683.1"/>
    </source>
</evidence>
<organism evidence="13 14">
    <name type="scientific">Reticulomyxa filosa</name>
    <dbReference type="NCBI Taxonomy" id="46433"/>
    <lineage>
        <taxon>Eukaryota</taxon>
        <taxon>Sar</taxon>
        <taxon>Rhizaria</taxon>
        <taxon>Retaria</taxon>
        <taxon>Foraminifera</taxon>
        <taxon>Monothalamids</taxon>
        <taxon>Reticulomyxidae</taxon>
        <taxon>Reticulomyxa</taxon>
    </lineage>
</organism>
<comment type="caution">
    <text evidence="13">The sequence shown here is derived from an EMBL/GenBank/DDBJ whole genome shotgun (WGS) entry which is preliminary data.</text>
</comment>
<dbReference type="OrthoDB" id="4330at2759"/>
<keyword evidence="12" id="KW-0472">Membrane</keyword>
<keyword evidence="4" id="KW-0444">Lipid biosynthesis</keyword>
<keyword evidence="6" id="KW-0443">Lipid metabolism</keyword>
<protein>
    <recommendedName>
        <fullName evidence="3">phosphatidylserine decarboxylase</fullName>
        <ecNumber evidence="3">4.1.1.65</ecNumber>
    </recommendedName>
</protein>
<name>X6NL91_RETFI</name>
<evidence type="ECO:0000256" key="1">
    <source>
        <dbReference type="ARBA" id="ARBA00001928"/>
    </source>
</evidence>
<dbReference type="Pfam" id="PF02666">
    <property type="entry name" value="PS_Dcarbxylase"/>
    <property type="match status" value="1"/>
</dbReference>
<accession>X6NL91</accession>
<dbReference type="PANTHER" id="PTHR10067:SF6">
    <property type="entry name" value="PHOSPHATIDYLSERINE DECARBOXYLASE PROENZYME, MITOCHONDRIAL"/>
    <property type="match status" value="1"/>
</dbReference>
<dbReference type="NCBIfam" id="TIGR00163">
    <property type="entry name" value="PS_decarb"/>
    <property type="match status" value="1"/>
</dbReference>
<comment type="pathway">
    <text evidence="11">Phospholipid metabolism; phosphatidylethanolamine biosynthesis.</text>
</comment>
<feature type="non-terminal residue" evidence="13">
    <location>
        <position position="1"/>
    </location>
</feature>
<keyword evidence="5" id="KW-0210">Decarboxylase</keyword>
<gene>
    <name evidence="13" type="ORF">RFI_10448</name>
</gene>
<dbReference type="PANTHER" id="PTHR10067">
    <property type="entry name" value="PHOSPHATIDYLSERINE DECARBOXYLASE"/>
    <property type="match status" value="1"/>
</dbReference>
<evidence type="ECO:0000256" key="11">
    <source>
        <dbReference type="ARBA" id="ARBA00024326"/>
    </source>
</evidence>
<dbReference type="GO" id="GO:0005739">
    <property type="term" value="C:mitochondrion"/>
    <property type="evidence" value="ECO:0007669"/>
    <property type="project" value="TreeGrafter"/>
</dbReference>
<keyword evidence="7" id="KW-0594">Phospholipid biosynthesis</keyword>
<evidence type="ECO:0000256" key="8">
    <source>
        <dbReference type="ARBA" id="ARBA00023239"/>
    </source>
</evidence>
<dbReference type="GO" id="GO:0006646">
    <property type="term" value="P:phosphatidylethanolamine biosynthetic process"/>
    <property type="evidence" value="ECO:0007669"/>
    <property type="project" value="UniProtKB-UniPathway"/>
</dbReference>
<dbReference type="AlphaFoldDB" id="X6NL91"/>
<keyword evidence="9" id="KW-1208">Phospholipid metabolism</keyword>
<dbReference type="InterPro" id="IPR003817">
    <property type="entry name" value="PS_Dcarbxylase"/>
</dbReference>
<evidence type="ECO:0000256" key="7">
    <source>
        <dbReference type="ARBA" id="ARBA00023209"/>
    </source>
</evidence>
<comment type="cofactor">
    <cofactor evidence="1">
        <name>pyruvate</name>
        <dbReference type="ChEBI" id="CHEBI:15361"/>
    </cofactor>
</comment>
<dbReference type="Proteomes" id="UP000023152">
    <property type="component" value="Unassembled WGS sequence"/>
</dbReference>
<evidence type="ECO:0000256" key="2">
    <source>
        <dbReference type="ARBA" id="ARBA00005189"/>
    </source>
</evidence>
<evidence type="ECO:0000256" key="3">
    <source>
        <dbReference type="ARBA" id="ARBA00012243"/>
    </source>
</evidence>
<dbReference type="EMBL" id="ASPP01007705">
    <property type="protein sequence ID" value="ETO26683.1"/>
    <property type="molecule type" value="Genomic_DNA"/>
</dbReference>
<feature type="transmembrane region" description="Helical" evidence="12">
    <location>
        <begin position="29"/>
        <end position="54"/>
    </location>
</feature>
<evidence type="ECO:0000256" key="9">
    <source>
        <dbReference type="ARBA" id="ARBA00023264"/>
    </source>
</evidence>
<evidence type="ECO:0000256" key="10">
    <source>
        <dbReference type="ARBA" id="ARBA00023317"/>
    </source>
</evidence>
<dbReference type="EC" id="4.1.1.65" evidence="3"/>
<proteinExistence type="predicted"/>
<keyword evidence="12" id="KW-1133">Transmembrane helix</keyword>
<dbReference type="InterPro" id="IPR033177">
    <property type="entry name" value="PSD-B"/>
</dbReference>
<dbReference type="UniPathway" id="UPA00558"/>
<keyword evidence="12" id="KW-0812">Transmembrane</keyword>
<reference evidence="13 14" key="1">
    <citation type="journal article" date="2013" name="Curr. Biol.">
        <title>The Genome of the Foraminiferan Reticulomyxa filosa.</title>
        <authorList>
            <person name="Glockner G."/>
            <person name="Hulsmann N."/>
            <person name="Schleicher M."/>
            <person name="Noegel A.A."/>
            <person name="Eichinger L."/>
            <person name="Gallinger C."/>
            <person name="Pawlowski J."/>
            <person name="Sierra R."/>
            <person name="Euteneuer U."/>
            <person name="Pillet L."/>
            <person name="Moustafa A."/>
            <person name="Platzer M."/>
            <person name="Groth M."/>
            <person name="Szafranski K."/>
            <person name="Schliwa M."/>
        </authorList>
    </citation>
    <scope>NUCLEOTIDE SEQUENCE [LARGE SCALE GENOMIC DNA]</scope>
</reference>
<sequence>GGFNDISATLRRGAIIIITSHISSQRTNMFFIIIIIIKKIPFFFFFYIELFFLLKKISLFTHFYQDKPKMKDENNGLYYVIMYLNPGDYHRFHMSCDMRVERMKHMPGYLYAVKPSWLNKVPGLFSLNERVVIEGTWNPSLQVNNDWYFSYTPVGALCVGNIVIHFDSALTTNDHSHDSYLWFYRNGLTQPLPQVADSKHRTFLPYQTVGGVAAYTHGFEHSYDPFFLEKGEEVGYFTFGSTVVLIFEAAKFQWCIERGQKIKFGEAMGEIVMS</sequence>
<comment type="pathway">
    <text evidence="2">Lipid metabolism.</text>
</comment>
<keyword evidence="8" id="KW-0456">Lyase</keyword>
<keyword evidence="10" id="KW-0670">Pyruvate</keyword>
<evidence type="ECO:0000313" key="14">
    <source>
        <dbReference type="Proteomes" id="UP000023152"/>
    </source>
</evidence>
<evidence type="ECO:0000256" key="12">
    <source>
        <dbReference type="SAM" id="Phobius"/>
    </source>
</evidence>
<evidence type="ECO:0000256" key="5">
    <source>
        <dbReference type="ARBA" id="ARBA00022793"/>
    </source>
</evidence>
<keyword evidence="14" id="KW-1185">Reference proteome</keyword>
<evidence type="ECO:0000256" key="4">
    <source>
        <dbReference type="ARBA" id="ARBA00022516"/>
    </source>
</evidence>
<evidence type="ECO:0000256" key="6">
    <source>
        <dbReference type="ARBA" id="ARBA00023098"/>
    </source>
</evidence>